<sequence length="171" mass="18208">MDRWKGKTAVVTGANAGIGAAIAVQLVNAGMRVIGLDVNLLANKKISQAQGQGSLHSLHCDVTKSDELTTAFNWIEEQYGCVHVYVNNAGVNIPGHITASPDTTFQRQHLLMFTRATISPGLVDTAMASGIKDMPSLKADDVANTVLYALSVPPNVNISEITIQPVGEKRL</sequence>
<dbReference type="Proteomes" id="UP001153714">
    <property type="component" value="Chromosome 3"/>
</dbReference>
<dbReference type="InterPro" id="IPR036291">
    <property type="entry name" value="NAD(P)-bd_dom_sf"/>
</dbReference>
<dbReference type="AlphaFoldDB" id="A0A9N9R8D8"/>
<proteinExistence type="inferred from homology"/>
<dbReference type="Pfam" id="PF00106">
    <property type="entry name" value="adh_short"/>
    <property type="match status" value="1"/>
</dbReference>
<dbReference type="PANTHER" id="PTHR43115">
    <property type="entry name" value="DEHYDROGENASE/REDUCTASE SDR FAMILY MEMBER 11"/>
    <property type="match status" value="1"/>
</dbReference>
<organism evidence="3 4">
    <name type="scientific">Diatraea saccharalis</name>
    <name type="common">sugarcane borer</name>
    <dbReference type="NCBI Taxonomy" id="40085"/>
    <lineage>
        <taxon>Eukaryota</taxon>
        <taxon>Metazoa</taxon>
        <taxon>Ecdysozoa</taxon>
        <taxon>Arthropoda</taxon>
        <taxon>Hexapoda</taxon>
        <taxon>Insecta</taxon>
        <taxon>Pterygota</taxon>
        <taxon>Neoptera</taxon>
        <taxon>Endopterygota</taxon>
        <taxon>Lepidoptera</taxon>
        <taxon>Glossata</taxon>
        <taxon>Ditrysia</taxon>
        <taxon>Pyraloidea</taxon>
        <taxon>Crambidae</taxon>
        <taxon>Crambinae</taxon>
        <taxon>Diatraea</taxon>
    </lineage>
</organism>
<protein>
    <recommendedName>
        <fullName evidence="5">Farnesol dehydrogenase-like</fullName>
    </recommendedName>
</protein>
<dbReference type="SUPFAM" id="SSF51735">
    <property type="entry name" value="NAD(P)-binding Rossmann-fold domains"/>
    <property type="match status" value="1"/>
</dbReference>
<dbReference type="Gene3D" id="3.40.50.720">
    <property type="entry name" value="NAD(P)-binding Rossmann-like Domain"/>
    <property type="match status" value="2"/>
</dbReference>
<evidence type="ECO:0000313" key="4">
    <source>
        <dbReference type="Proteomes" id="UP001153714"/>
    </source>
</evidence>
<reference evidence="3" key="2">
    <citation type="submission" date="2022-10" db="EMBL/GenBank/DDBJ databases">
        <authorList>
            <consortium name="ENA_rothamsted_submissions"/>
            <consortium name="culmorum"/>
            <person name="King R."/>
        </authorList>
    </citation>
    <scope>NUCLEOTIDE SEQUENCE</scope>
</reference>
<evidence type="ECO:0000256" key="2">
    <source>
        <dbReference type="ARBA" id="ARBA00023002"/>
    </source>
</evidence>
<dbReference type="EMBL" id="OU893334">
    <property type="protein sequence ID" value="CAG9791344.1"/>
    <property type="molecule type" value="Genomic_DNA"/>
</dbReference>
<accession>A0A9N9R8D8</accession>
<evidence type="ECO:0000256" key="1">
    <source>
        <dbReference type="ARBA" id="ARBA00006484"/>
    </source>
</evidence>
<keyword evidence="4" id="KW-1185">Reference proteome</keyword>
<dbReference type="OrthoDB" id="1933717at2759"/>
<dbReference type="PRINTS" id="PR00081">
    <property type="entry name" value="GDHRDH"/>
</dbReference>
<evidence type="ECO:0000313" key="3">
    <source>
        <dbReference type="EMBL" id="CAG9791344.1"/>
    </source>
</evidence>
<dbReference type="GO" id="GO:0016491">
    <property type="term" value="F:oxidoreductase activity"/>
    <property type="evidence" value="ECO:0007669"/>
    <property type="project" value="UniProtKB-KW"/>
</dbReference>
<dbReference type="InterPro" id="IPR002347">
    <property type="entry name" value="SDR_fam"/>
</dbReference>
<keyword evidence="2" id="KW-0560">Oxidoreductase</keyword>
<evidence type="ECO:0008006" key="5">
    <source>
        <dbReference type="Google" id="ProtNLM"/>
    </source>
</evidence>
<dbReference type="PANTHER" id="PTHR43115:SF4">
    <property type="entry name" value="DEHYDROGENASE_REDUCTASE SDR FAMILY MEMBER 11"/>
    <property type="match status" value="1"/>
</dbReference>
<name>A0A9N9R8D8_9NEOP</name>
<comment type="similarity">
    <text evidence="1">Belongs to the short-chain dehydrogenases/reductases (SDR) family.</text>
</comment>
<gene>
    <name evidence="3" type="ORF">DIATSA_LOCUS8964</name>
</gene>
<reference evidence="3" key="1">
    <citation type="submission" date="2021-12" db="EMBL/GenBank/DDBJ databases">
        <authorList>
            <person name="King R."/>
        </authorList>
    </citation>
    <scope>NUCLEOTIDE SEQUENCE</scope>
</reference>